<organism evidence="1 2">
    <name type="scientific">Methylobacterium jeotgali</name>
    <dbReference type="NCBI Taxonomy" id="381630"/>
    <lineage>
        <taxon>Bacteria</taxon>
        <taxon>Pseudomonadati</taxon>
        <taxon>Pseudomonadota</taxon>
        <taxon>Alphaproteobacteria</taxon>
        <taxon>Hyphomicrobiales</taxon>
        <taxon>Methylobacteriaceae</taxon>
        <taxon>Methylobacterium</taxon>
    </lineage>
</organism>
<dbReference type="InterPro" id="IPR008306">
    <property type="entry name" value="UCP018008"/>
</dbReference>
<dbReference type="EMBL" id="BPQR01000080">
    <property type="protein sequence ID" value="GJE08456.1"/>
    <property type="molecule type" value="Genomic_DNA"/>
</dbReference>
<comment type="caution">
    <text evidence="1">The sequence shown here is derived from an EMBL/GenBank/DDBJ whole genome shotgun (WGS) entry which is preliminary data.</text>
</comment>
<reference evidence="1" key="2">
    <citation type="submission" date="2021-08" db="EMBL/GenBank/DDBJ databases">
        <authorList>
            <person name="Tani A."/>
            <person name="Ola A."/>
            <person name="Ogura Y."/>
            <person name="Katsura K."/>
            <person name="Hayashi T."/>
        </authorList>
    </citation>
    <scope>NUCLEOTIDE SEQUENCE</scope>
    <source>
        <strain evidence="1">LMG 23639</strain>
    </source>
</reference>
<evidence type="ECO:0000313" key="2">
    <source>
        <dbReference type="Proteomes" id="UP001055102"/>
    </source>
</evidence>
<dbReference type="PIRSF" id="PIRSF018008">
    <property type="entry name" value="UCP018008"/>
    <property type="match status" value="1"/>
</dbReference>
<dbReference type="Proteomes" id="UP001055102">
    <property type="component" value="Unassembled WGS sequence"/>
</dbReference>
<evidence type="ECO:0000313" key="1">
    <source>
        <dbReference type="EMBL" id="GJE08456.1"/>
    </source>
</evidence>
<accession>A0ABQ4SZ23</accession>
<dbReference type="InterPro" id="IPR007362">
    <property type="entry name" value="DUF429"/>
</dbReference>
<protein>
    <recommendedName>
        <fullName evidence="3">DUF429 domain-containing protein</fullName>
    </recommendedName>
</protein>
<keyword evidence="2" id="KW-1185">Reference proteome</keyword>
<gene>
    <name evidence="1" type="ORF">AOPFMNJM_3793</name>
</gene>
<sequence length="273" mass="28715">MTAQDDPALSILGFDSAWVDNPRAPGALCAIRVDTRGRRRLVPPAPASFEGALASIAAETAPLRIVAIDQPTIVPNATGTRPADRAAASLISWLGGGVQPANRGKAAMFGDGAPIWRFRDALGAVEDPEASRSAASGLYLMEVFPALALPSLDPAFCGRRLGPRYNPARRKTFAMAGWRAVAGAVARIGREEAVEGLPEWAEALAALPVPRKPDQDRLDAVLCALVGLRWRTGPREASLMLGDLASGYMVAPASEVARARLEAAARRLGVPLA</sequence>
<reference evidence="1" key="1">
    <citation type="journal article" date="2021" name="Front. Microbiol.">
        <title>Comprehensive Comparative Genomics and Phenotyping of Methylobacterium Species.</title>
        <authorList>
            <person name="Alessa O."/>
            <person name="Ogura Y."/>
            <person name="Fujitani Y."/>
            <person name="Takami H."/>
            <person name="Hayashi T."/>
            <person name="Sahin N."/>
            <person name="Tani A."/>
        </authorList>
    </citation>
    <scope>NUCLEOTIDE SEQUENCE</scope>
    <source>
        <strain evidence="1">LMG 23639</strain>
    </source>
</reference>
<proteinExistence type="predicted"/>
<dbReference type="RefSeq" id="WP_238278146.1">
    <property type="nucleotide sequence ID" value="NZ_BPQR01000080.1"/>
</dbReference>
<evidence type="ECO:0008006" key="3">
    <source>
        <dbReference type="Google" id="ProtNLM"/>
    </source>
</evidence>
<name>A0ABQ4SZ23_9HYPH</name>
<dbReference type="Pfam" id="PF04250">
    <property type="entry name" value="DUF429"/>
    <property type="match status" value="1"/>
</dbReference>